<organism evidence="2 3">
    <name type="scientific">Fragilariopsis cylindrus CCMP1102</name>
    <dbReference type="NCBI Taxonomy" id="635003"/>
    <lineage>
        <taxon>Eukaryota</taxon>
        <taxon>Sar</taxon>
        <taxon>Stramenopiles</taxon>
        <taxon>Ochrophyta</taxon>
        <taxon>Bacillariophyta</taxon>
        <taxon>Bacillariophyceae</taxon>
        <taxon>Bacillariophycidae</taxon>
        <taxon>Bacillariales</taxon>
        <taxon>Bacillariaceae</taxon>
        <taxon>Fragilariopsis</taxon>
    </lineage>
</organism>
<keyword evidence="3" id="KW-1185">Reference proteome</keyword>
<dbReference type="InParanoid" id="A0A1E7EM49"/>
<evidence type="ECO:0000256" key="1">
    <source>
        <dbReference type="SAM" id="MobiDB-lite"/>
    </source>
</evidence>
<feature type="region of interest" description="Disordered" evidence="1">
    <location>
        <begin position="178"/>
        <end position="218"/>
    </location>
</feature>
<dbReference type="KEGG" id="fcy:FRACYDRAFT_252596"/>
<evidence type="ECO:0000313" key="3">
    <source>
        <dbReference type="Proteomes" id="UP000095751"/>
    </source>
</evidence>
<gene>
    <name evidence="2" type="ORF">FRACYDRAFT_252596</name>
</gene>
<accession>A0A1E7EM49</accession>
<reference evidence="2 3" key="1">
    <citation type="submission" date="2016-09" db="EMBL/GenBank/DDBJ databases">
        <title>Extensive genetic diversity and differential bi-allelic expression allows diatom success in the polar Southern Ocean.</title>
        <authorList>
            <consortium name="DOE Joint Genome Institute"/>
            <person name="Mock T."/>
            <person name="Otillar R.P."/>
            <person name="Strauss J."/>
            <person name="Dupont C."/>
            <person name="Frickenhaus S."/>
            <person name="Maumus F."/>
            <person name="Mcmullan M."/>
            <person name="Sanges R."/>
            <person name="Schmutz J."/>
            <person name="Toseland A."/>
            <person name="Valas R."/>
            <person name="Veluchamy A."/>
            <person name="Ward B.J."/>
            <person name="Allen A."/>
            <person name="Barry K."/>
            <person name="Falciatore A."/>
            <person name="Ferrante M."/>
            <person name="Fortunato A.E."/>
            <person name="Gloeckner G."/>
            <person name="Gruber A."/>
            <person name="Hipkin R."/>
            <person name="Janech M."/>
            <person name="Kroth P."/>
            <person name="Leese F."/>
            <person name="Lindquist E."/>
            <person name="Lyon B.R."/>
            <person name="Martin J."/>
            <person name="Mayer C."/>
            <person name="Parker M."/>
            <person name="Quesneville H."/>
            <person name="Raymond J."/>
            <person name="Uhlig C."/>
            <person name="Valentin K.U."/>
            <person name="Worden A.Z."/>
            <person name="Armbrust E.V."/>
            <person name="Bowler C."/>
            <person name="Green B."/>
            <person name="Moulton V."/>
            <person name="Van Oosterhout C."/>
            <person name="Grigoriev I."/>
        </authorList>
    </citation>
    <scope>NUCLEOTIDE SEQUENCE [LARGE SCALE GENOMIC DNA]</scope>
    <source>
        <strain evidence="2 3">CCMP1102</strain>
    </source>
</reference>
<name>A0A1E7EM49_9STRA</name>
<protein>
    <submittedName>
        <fullName evidence="2">Uncharacterized protein</fullName>
    </submittedName>
</protein>
<dbReference type="EMBL" id="KV784394">
    <property type="protein sequence ID" value="OEU06964.1"/>
    <property type="molecule type" value="Genomic_DNA"/>
</dbReference>
<proteinExistence type="predicted"/>
<dbReference type="Proteomes" id="UP000095751">
    <property type="component" value="Unassembled WGS sequence"/>
</dbReference>
<feature type="compositionally biased region" description="Low complexity" evidence="1">
    <location>
        <begin position="200"/>
        <end position="209"/>
    </location>
</feature>
<evidence type="ECO:0000313" key="2">
    <source>
        <dbReference type="EMBL" id="OEU06964.1"/>
    </source>
</evidence>
<dbReference type="AlphaFoldDB" id="A0A1E7EM49"/>
<sequence length="346" mass="36701">MPNNTNGGVVVNNVLPVLTSRFLALPQQQNQQSLEEDQQKYQEETVVVAKQKQQQDELLQLVTSMTAAAAQHIQTESSQTEEEVVEEDCFANLPTNLFAEEEEARAPPLPVAVAVNQLMIVSPGNSRTGNNNYNSMLWASDSFNTNSIIHVDPDRRLSCPLPNSITMIDAVAAAVAVAPHPPPTTPRRSHSGGGGGCGSSGLFPSFSSGTPTSEMSPSMWQYGAAGAASSPRTTDAVEASAWMQQDNSMAMIPLAPPPLTYGAAAAAAVINGAINANATTGLPPLPQLPPVIDGIPTMIRCYCDYMDDEVSVLADDPEDDDDNVLPNTTYDVLANTGIFAEEGEDD</sequence>